<evidence type="ECO:0000313" key="2">
    <source>
        <dbReference type="EMBL" id="EKJ99954.1"/>
    </source>
</evidence>
<dbReference type="AlphaFoldDB" id="K5C9V2"/>
<feature type="compositionally biased region" description="Basic and acidic residues" evidence="1">
    <location>
        <begin position="1"/>
        <end position="12"/>
    </location>
</feature>
<evidence type="ECO:0000256" key="1">
    <source>
        <dbReference type="SAM" id="MobiDB-lite"/>
    </source>
</evidence>
<name>K5C9V2_RHOBT</name>
<dbReference type="EMBL" id="AMCW01000135">
    <property type="protein sequence ID" value="EKJ99954.1"/>
    <property type="molecule type" value="Genomic_DNA"/>
</dbReference>
<feature type="region of interest" description="Disordered" evidence="1">
    <location>
        <begin position="1"/>
        <end position="42"/>
    </location>
</feature>
<comment type="caution">
    <text evidence="2">The sequence shown here is derived from an EMBL/GenBank/DDBJ whole genome shotgun (WGS) entry which is preliminary data.</text>
</comment>
<proteinExistence type="predicted"/>
<dbReference type="Proteomes" id="UP000007993">
    <property type="component" value="Unassembled WGS sequence"/>
</dbReference>
<feature type="compositionally biased region" description="Basic and acidic residues" evidence="1">
    <location>
        <begin position="20"/>
        <end position="34"/>
    </location>
</feature>
<organism evidence="2 3">
    <name type="scientific">Rhodopirellula baltica SH28</name>
    <dbReference type="NCBI Taxonomy" id="993517"/>
    <lineage>
        <taxon>Bacteria</taxon>
        <taxon>Pseudomonadati</taxon>
        <taxon>Planctomycetota</taxon>
        <taxon>Planctomycetia</taxon>
        <taxon>Pirellulales</taxon>
        <taxon>Pirellulaceae</taxon>
        <taxon>Rhodopirellula</taxon>
    </lineage>
</organism>
<accession>K5C9V2</accession>
<gene>
    <name evidence="2" type="ORF">RBSH_04658</name>
</gene>
<reference evidence="2 3" key="1">
    <citation type="journal article" date="2013" name="Mar. Genomics">
        <title>Expression of sulfatases in Rhodopirellula baltica and the diversity of sulfatases in the genus Rhodopirellula.</title>
        <authorList>
            <person name="Wegner C.E."/>
            <person name="Richter-Heitmann T."/>
            <person name="Klindworth A."/>
            <person name="Klockow C."/>
            <person name="Richter M."/>
            <person name="Achstetter T."/>
            <person name="Glockner F.O."/>
            <person name="Harder J."/>
        </authorList>
    </citation>
    <scope>NUCLEOTIDE SEQUENCE [LARGE SCALE GENOMIC DNA]</scope>
    <source>
        <strain evidence="2 3">SH28</strain>
    </source>
</reference>
<sequence length="71" mass="8469">MPAGHTRGDRSWVAEQWPRNAERRQKRTRDELRGPKTGRRRWRMQAAAIRRLILSSRENAPIQSGRFTRED</sequence>
<protein>
    <submittedName>
        <fullName evidence="2">Uncharacterized protein</fullName>
    </submittedName>
</protein>
<evidence type="ECO:0000313" key="3">
    <source>
        <dbReference type="Proteomes" id="UP000007993"/>
    </source>
</evidence>
<dbReference type="PATRIC" id="fig|993517.3.peg.5065"/>